<evidence type="ECO:0000313" key="2">
    <source>
        <dbReference type="EMBL" id="CAB1413572.1"/>
    </source>
</evidence>
<comment type="caution">
    <text evidence="2">The sequence shown here is derived from an EMBL/GenBank/DDBJ whole genome shotgun (WGS) entry which is preliminary data.</text>
</comment>
<organism evidence="2 3">
    <name type="scientific">Pleuronectes platessa</name>
    <name type="common">European plaice</name>
    <dbReference type="NCBI Taxonomy" id="8262"/>
    <lineage>
        <taxon>Eukaryota</taxon>
        <taxon>Metazoa</taxon>
        <taxon>Chordata</taxon>
        <taxon>Craniata</taxon>
        <taxon>Vertebrata</taxon>
        <taxon>Euteleostomi</taxon>
        <taxon>Actinopterygii</taxon>
        <taxon>Neopterygii</taxon>
        <taxon>Teleostei</taxon>
        <taxon>Neoteleostei</taxon>
        <taxon>Acanthomorphata</taxon>
        <taxon>Carangaria</taxon>
        <taxon>Pleuronectiformes</taxon>
        <taxon>Pleuronectoidei</taxon>
        <taxon>Pleuronectidae</taxon>
        <taxon>Pleuronectes</taxon>
    </lineage>
</organism>
<protein>
    <submittedName>
        <fullName evidence="2">Uncharacterized protein</fullName>
    </submittedName>
</protein>
<evidence type="ECO:0000256" key="1">
    <source>
        <dbReference type="SAM" id="MobiDB-lite"/>
    </source>
</evidence>
<feature type="region of interest" description="Disordered" evidence="1">
    <location>
        <begin position="54"/>
        <end position="98"/>
    </location>
</feature>
<keyword evidence="3" id="KW-1185">Reference proteome</keyword>
<feature type="compositionally biased region" description="Acidic residues" evidence="1">
    <location>
        <begin position="87"/>
        <end position="98"/>
    </location>
</feature>
<reference evidence="2" key="1">
    <citation type="submission" date="2020-03" db="EMBL/GenBank/DDBJ databases">
        <authorList>
            <person name="Weist P."/>
        </authorList>
    </citation>
    <scope>NUCLEOTIDE SEQUENCE</scope>
</reference>
<dbReference type="EMBL" id="CADEAL010000059">
    <property type="protein sequence ID" value="CAB1413572.1"/>
    <property type="molecule type" value="Genomic_DNA"/>
</dbReference>
<gene>
    <name evidence="2" type="ORF">PLEPLA_LOCUS1272</name>
</gene>
<feature type="compositionally biased region" description="Basic and acidic residues" evidence="1">
    <location>
        <begin position="72"/>
        <end position="86"/>
    </location>
</feature>
<proteinExistence type="predicted"/>
<feature type="compositionally biased region" description="Basic and acidic residues" evidence="1">
    <location>
        <begin position="54"/>
        <end position="63"/>
    </location>
</feature>
<accession>A0A9N7TIB5</accession>
<dbReference type="Proteomes" id="UP001153269">
    <property type="component" value="Unassembled WGS sequence"/>
</dbReference>
<sequence length="98" mass="10685">MGVVVVVEVVEGGISIQRQSVVFQAAAAAAAVKIGERKNNDGLKDKIPFGIGSAERERERERMGGLCTAACGEHREHEMTQGGRREEEEDEEDEGEEE</sequence>
<dbReference type="AlphaFoldDB" id="A0A9N7TIB5"/>
<evidence type="ECO:0000313" key="3">
    <source>
        <dbReference type="Proteomes" id="UP001153269"/>
    </source>
</evidence>
<name>A0A9N7TIB5_PLEPL</name>